<comment type="caution">
    <text evidence="8">Lacks conserved residue(s) required for the propagation of feature annotation.</text>
</comment>
<dbReference type="Gene3D" id="1.10.290.10">
    <property type="entry name" value="Topoisomerase I, domain 4"/>
    <property type="match status" value="1"/>
</dbReference>
<feature type="site" description="Interaction with DNA" evidence="8">
    <location>
        <position position="153"/>
    </location>
</feature>
<dbReference type="AlphaFoldDB" id="A0A4Y6PT82"/>
<keyword evidence="5 8" id="KW-0799">Topoisomerase</keyword>
<dbReference type="EMBL" id="CP041186">
    <property type="protein sequence ID" value="QDG51521.1"/>
    <property type="molecule type" value="Genomic_DNA"/>
</dbReference>
<evidence type="ECO:0000256" key="6">
    <source>
        <dbReference type="ARBA" id="ARBA00023125"/>
    </source>
</evidence>
<dbReference type="InterPro" id="IPR013826">
    <property type="entry name" value="Topo_IA_cen_sub3"/>
</dbReference>
<dbReference type="HAMAP" id="MF_00952">
    <property type="entry name" value="Topoisom_1_prok"/>
    <property type="match status" value="1"/>
</dbReference>
<dbReference type="InterPro" id="IPR023406">
    <property type="entry name" value="Topo_IA_AS"/>
</dbReference>
<evidence type="ECO:0000313" key="12">
    <source>
        <dbReference type="EMBL" id="QDG51521.1"/>
    </source>
</evidence>
<keyword evidence="13" id="KW-1185">Reference proteome</keyword>
<dbReference type="Gene3D" id="2.70.20.10">
    <property type="entry name" value="Topoisomerase I, domain 3"/>
    <property type="match status" value="1"/>
</dbReference>
<dbReference type="InterPro" id="IPR000380">
    <property type="entry name" value="Topo_IA"/>
</dbReference>
<name>A0A4Y6PT82_PERCE</name>
<dbReference type="PROSITE" id="PS52039">
    <property type="entry name" value="TOPO_IA_2"/>
    <property type="match status" value="1"/>
</dbReference>
<dbReference type="InterPro" id="IPR025589">
    <property type="entry name" value="Toprim_C_rpt"/>
</dbReference>
<comment type="similarity">
    <text evidence="2 8">Belongs to the type IA topoisomerase family.</text>
</comment>
<dbReference type="CDD" id="cd00186">
    <property type="entry name" value="TOP1Ac"/>
    <property type="match status" value="1"/>
</dbReference>
<dbReference type="InterPro" id="IPR013824">
    <property type="entry name" value="Topo_IA_cen_sub1"/>
</dbReference>
<keyword evidence="4" id="KW-0460">Magnesium</keyword>
<feature type="region of interest" description="Interaction with DNA" evidence="8">
    <location>
        <begin position="176"/>
        <end position="181"/>
    </location>
</feature>
<comment type="catalytic activity">
    <reaction evidence="1 8">
        <text>ATP-independent breakage of single-stranded DNA, followed by passage and rejoining.</text>
        <dbReference type="EC" id="5.6.2.1"/>
    </reaction>
</comment>
<dbReference type="Pfam" id="PF13368">
    <property type="entry name" value="Toprim_C_rpt"/>
    <property type="match status" value="3"/>
</dbReference>
<protein>
    <recommendedName>
        <fullName evidence="8">DNA topoisomerase 1</fullName>
        <ecNumber evidence="8">5.6.2.1</ecNumber>
    </recommendedName>
    <alternativeName>
        <fullName evidence="8">DNA topoisomerase I</fullName>
    </alternativeName>
</protein>
<dbReference type="InterPro" id="IPR006171">
    <property type="entry name" value="TOPRIM_dom"/>
</dbReference>
<dbReference type="InterPro" id="IPR003602">
    <property type="entry name" value="Topo_IA_DNA-bd_dom"/>
</dbReference>
<feature type="site" description="Interaction with DNA" evidence="8">
    <location>
        <position position="32"/>
    </location>
</feature>
<dbReference type="Gene3D" id="3.40.50.140">
    <property type="match status" value="1"/>
</dbReference>
<feature type="site" description="Interaction with DNA" evidence="8">
    <location>
        <position position="152"/>
    </location>
</feature>
<keyword evidence="3" id="KW-0479">Metal-binding</keyword>
<proteinExistence type="inferred from homology"/>
<evidence type="ECO:0000256" key="3">
    <source>
        <dbReference type="ARBA" id="ARBA00022723"/>
    </source>
</evidence>
<dbReference type="GO" id="GO:0006265">
    <property type="term" value="P:DNA topological change"/>
    <property type="evidence" value="ECO:0007669"/>
    <property type="project" value="UniProtKB-UniRule"/>
</dbReference>
<feature type="domain" description="Topo IA-type catalytic" evidence="11">
    <location>
        <begin position="142"/>
        <end position="589"/>
    </location>
</feature>
<dbReference type="Gene3D" id="1.10.460.10">
    <property type="entry name" value="Topoisomerase I, domain 2"/>
    <property type="match status" value="1"/>
</dbReference>
<feature type="site" description="Interaction with DNA" evidence="8">
    <location>
        <position position="156"/>
    </location>
</feature>
<dbReference type="SMART" id="SM00493">
    <property type="entry name" value="TOPRIM"/>
    <property type="match status" value="1"/>
</dbReference>
<dbReference type="PANTHER" id="PTHR42785">
    <property type="entry name" value="DNA TOPOISOMERASE, TYPE IA, CORE"/>
    <property type="match status" value="1"/>
</dbReference>
<dbReference type="InterPro" id="IPR013497">
    <property type="entry name" value="Topo_IA_cen"/>
</dbReference>
<dbReference type="InterPro" id="IPR034149">
    <property type="entry name" value="TOPRIM_TopoI"/>
</dbReference>
<gene>
    <name evidence="8 12" type="primary">topA</name>
    <name evidence="12" type="ORF">FIV42_12425</name>
</gene>
<reference evidence="12 13" key="1">
    <citation type="submission" date="2019-06" db="EMBL/GenBank/DDBJ databases">
        <title>Persicimonas caeni gen. nov., sp. nov., a predatory bacterium isolated from solar saltern.</title>
        <authorList>
            <person name="Wang S."/>
        </authorList>
    </citation>
    <scope>NUCLEOTIDE SEQUENCE [LARGE SCALE GENOMIC DNA]</scope>
    <source>
        <strain evidence="12 13">YN101</strain>
    </source>
</reference>
<dbReference type="SMART" id="SM00437">
    <property type="entry name" value="TOP1Ac"/>
    <property type="match status" value="1"/>
</dbReference>
<feature type="site" description="Interaction with DNA" evidence="8">
    <location>
        <position position="323"/>
    </location>
</feature>
<dbReference type="NCBIfam" id="TIGR01051">
    <property type="entry name" value="topA_bact"/>
    <property type="match status" value="1"/>
</dbReference>
<comment type="function">
    <text evidence="8">Releases the supercoiling and torsional tension of DNA, which is introduced during the DNA replication and transcription, by transiently cleaving and rejoining one strand of the DNA duplex. Introduces a single-strand break via transesterification at a target site in duplex DNA. The scissile phosphodiester is attacked by the catalytic tyrosine of the enzyme, resulting in the formation of a DNA-(5'-phosphotyrosyl)-enzyme intermediate and the expulsion of a 3'-OH DNA strand. The free DNA strand then undergoes passage around the unbroken strand, thus removing DNA supercoils. Finally, in the religation step, the DNA 3'-OH attacks the covalent intermediate to expel the active-site tyrosine and restore the DNA phosphodiester backbone.</text>
</comment>
<comment type="subunit">
    <text evidence="8">Monomer.</text>
</comment>
<dbReference type="InterPro" id="IPR023405">
    <property type="entry name" value="Topo_IA_core_domain"/>
</dbReference>
<feature type="coiled-coil region" evidence="9">
    <location>
        <begin position="71"/>
        <end position="98"/>
    </location>
</feature>
<dbReference type="OrthoDB" id="9804262at2"/>
<evidence type="ECO:0000256" key="7">
    <source>
        <dbReference type="ARBA" id="ARBA00023235"/>
    </source>
</evidence>
<dbReference type="GO" id="GO:0003677">
    <property type="term" value="F:DNA binding"/>
    <property type="evidence" value="ECO:0007669"/>
    <property type="project" value="UniProtKB-KW"/>
</dbReference>
<feature type="site" description="Interaction with DNA" evidence="8">
    <location>
        <position position="168"/>
    </location>
</feature>
<dbReference type="EC" id="5.6.2.1" evidence="8"/>
<dbReference type="PANTHER" id="PTHR42785:SF1">
    <property type="entry name" value="DNA TOPOISOMERASE"/>
    <property type="match status" value="1"/>
</dbReference>
<feature type="active site" description="O-(5'-phospho-DNA)-tyrosine intermediate" evidence="8">
    <location>
        <position position="321"/>
    </location>
</feature>
<dbReference type="InterPro" id="IPR013825">
    <property type="entry name" value="Topo_IA_cen_sub2"/>
</dbReference>
<evidence type="ECO:0000256" key="8">
    <source>
        <dbReference type="HAMAP-Rule" id="MF_00952"/>
    </source>
</evidence>
<evidence type="ECO:0000256" key="1">
    <source>
        <dbReference type="ARBA" id="ARBA00000213"/>
    </source>
</evidence>
<keyword evidence="7 8" id="KW-0413">Isomerase</keyword>
<dbReference type="GO" id="GO:0046872">
    <property type="term" value="F:metal ion binding"/>
    <property type="evidence" value="ECO:0007669"/>
    <property type="project" value="UniProtKB-KW"/>
</dbReference>
<evidence type="ECO:0000256" key="4">
    <source>
        <dbReference type="ARBA" id="ARBA00022842"/>
    </source>
</evidence>
<accession>A0A5B8Y470</accession>
<sequence length="845" mass="95415">MSKLVIVESPAKAKTIEKYLPGDFRVLASLGHVRDLPDKKSQLPKKYQKEDWASLGVDIEHEFEPIYVVKDKRSKKAISELKSELKKAEELYLATDEDREGEAISWHLVELLNPKVPTRRMVFHEITKSAIQEALEQTRDIDVHLVQSQEARRILDRLVGFPLSGLLWKKIAPKLSAGRVQSVAVRVLVERERERRAFRTGTYWDLKAALDKDGSKFDADLVSIDGTRIASGKDFDKDTGKIAEGKDVLLVEEEMANELLDKLEGLDWRVQSVKKRQYTTSPKAPFITSTLQQEASRKLGMSASQTMSIAQRLYESGKITYMRTDSVNLSKQAVTAARKAAREQYGDDYVRDEPRIYSSKSKGAQEAHEAIRPAGEEFVSPKKSGLSGRELKLYDLIYKRTLACQMADAKKTSTSVELVVDVDGKEVVFRANGLKTDFAGFISAYLESSDDPEAELADQEKHLPPMKEGDGVDCTDVEPIRHETKPPARYTEASLVKVLEEAGVGRPSTYASIMSTITRDDRYARKQGKTLIPTYTAFAVVELLEDYFPGLVDLQFTARMEDDLDEIARGEGSKVEYLHQFYRDEGAFDDQIKSGEEEIDNEEARVVHLSDFPATLRVGRFGPYAEWEADGETKKIDVPEDIPPADLTLEHLEELYAEREQWPKALGEDPETGKTVFLNNGRYGPYVQLGERIKGEKKPKTASVPPNVELHDVDLDQALTYLSLPRVLGEHPEDGKPIEAAIGRYGPYVRHKRDYRNLDNVDKVFTITYEEAMEILSQPKNNRRRRKVLKELGKDPESGKEINVLDGRYGPYVKLGKTNASLPKGVNPEDMTLEKALELIKEKQK</sequence>
<dbReference type="SMART" id="SM00436">
    <property type="entry name" value="TOP1Bc"/>
    <property type="match status" value="1"/>
</dbReference>
<organism evidence="12 13">
    <name type="scientific">Persicimonas caeni</name>
    <dbReference type="NCBI Taxonomy" id="2292766"/>
    <lineage>
        <taxon>Bacteria</taxon>
        <taxon>Deltaproteobacteria</taxon>
        <taxon>Bradymonadales</taxon>
        <taxon>Bradymonadaceae</taxon>
        <taxon>Persicimonas</taxon>
    </lineage>
</organism>
<evidence type="ECO:0000256" key="2">
    <source>
        <dbReference type="ARBA" id="ARBA00009446"/>
    </source>
</evidence>
<dbReference type="GO" id="GO:0003917">
    <property type="term" value="F:DNA topoisomerase type I (single strand cut, ATP-independent) activity"/>
    <property type="evidence" value="ECO:0007669"/>
    <property type="project" value="UniProtKB-UniRule"/>
</dbReference>
<dbReference type="InterPro" id="IPR003601">
    <property type="entry name" value="Topo_IA_2"/>
</dbReference>
<feature type="domain" description="Toprim" evidence="10">
    <location>
        <begin position="2"/>
        <end position="127"/>
    </location>
</feature>
<dbReference type="CDD" id="cd03363">
    <property type="entry name" value="TOPRIM_TopoIA_TopoI"/>
    <property type="match status" value="1"/>
</dbReference>
<evidence type="ECO:0000259" key="11">
    <source>
        <dbReference type="PROSITE" id="PS52039"/>
    </source>
</evidence>
<keyword evidence="6 8" id="KW-0238">DNA-binding</keyword>
<dbReference type="Proteomes" id="UP000315995">
    <property type="component" value="Chromosome"/>
</dbReference>
<dbReference type="Pfam" id="PF01751">
    <property type="entry name" value="Toprim"/>
    <property type="match status" value="1"/>
</dbReference>
<dbReference type="PRINTS" id="PR00417">
    <property type="entry name" value="PRTPISMRASEI"/>
</dbReference>
<dbReference type="InterPro" id="IPR005733">
    <property type="entry name" value="TopoI_bac-type"/>
</dbReference>
<dbReference type="SUPFAM" id="SSF56712">
    <property type="entry name" value="Prokaryotic type I DNA topoisomerase"/>
    <property type="match status" value="1"/>
</dbReference>
<dbReference type="PROSITE" id="PS50880">
    <property type="entry name" value="TOPRIM"/>
    <property type="match status" value="1"/>
</dbReference>
<evidence type="ECO:0000259" key="10">
    <source>
        <dbReference type="PROSITE" id="PS50880"/>
    </source>
</evidence>
<dbReference type="Pfam" id="PF01131">
    <property type="entry name" value="Topoisom_bac"/>
    <property type="match status" value="1"/>
</dbReference>
<keyword evidence="9" id="KW-0175">Coiled coil</keyword>
<dbReference type="InterPro" id="IPR028612">
    <property type="entry name" value="Topoisom_1_IA"/>
</dbReference>
<evidence type="ECO:0000313" key="13">
    <source>
        <dbReference type="Proteomes" id="UP000315995"/>
    </source>
</evidence>
<dbReference type="PROSITE" id="PS00396">
    <property type="entry name" value="TOPO_IA_1"/>
    <property type="match status" value="1"/>
</dbReference>
<evidence type="ECO:0000256" key="5">
    <source>
        <dbReference type="ARBA" id="ARBA00023029"/>
    </source>
</evidence>
<accession>A0A4Y6PT82</accession>
<evidence type="ECO:0000256" key="9">
    <source>
        <dbReference type="SAM" id="Coils"/>
    </source>
</evidence>
<dbReference type="RefSeq" id="WP_141198001.1">
    <property type="nucleotide sequence ID" value="NZ_CP041186.1"/>
</dbReference>